<keyword evidence="3" id="KW-1185">Reference proteome</keyword>
<dbReference type="RefSeq" id="WP_091168736.1">
    <property type="nucleotide sequence ID" value="NZ_CBCSFM010000002.1"/>
</dbReference>
<evidence type="ECO:0000313" key="3">
    <source>
        <dbReference type="Proteomes" id="UP000198657"/>
    </source>
</evidence>
<organism evidence="2 3">
    <name type="scientific">Flavobacterium sinopsychrotolerans</name>
    <dbReference type="NCBI Taxonomy" id="604089"/>
    <lineage>
        <taxon>Bacteria</taxon>
        <taxon>Pseudomonadati</taxon>
        <taxon>Bacteroidota</taxon>
        <taxon>Flavobacteriia</taxon>
        <taxon>Flavobacteriales</taxon>
        <taxon>Flavobacteriaceae</taxon>
        <taxon>Flavobacterium</taxon>
    </lineage>
</organism>
<accession>A0A1H8L9W4</accession>
<dbReference type="AlphaFoldDB" id="A0A1H8L9W4"/>
<dbReference type="STRING" id="604089.SAMN04487942_1577"/>
<dbReference type="OrthoDB" id="1371945at2"/>
<dbReference type="Proteomes" id="UP000198657">
    <property type="component" value="Unassembled WGS sequence"/>
</dbReference>
<keyword evidence="1" id="KW-0812">Transmembrane</keyword>
<feature type="transmembrane region" description="Helical" evidence="1">
    <location>
        <begin position="57"/>
        <end position="81"/>
    </location>
</feature>
<reference evidence="3" key="1">
    <citation type="submission" date="2016-10" db="EMBL/GenBank/DDBJ databases">
        <authorList>
            <person name="Varghese N."/>
            <person name="Submissions S."/>
        </authorList>
    </citation>
    <scope>NUCLEOTIDE SEQUENCE [LARGE SCALE GENOMIC DNA]</scope>
    <source>
        <strain evidence="3">CGMCC 1.8704</strain>
    </source>
</reference>
<gene>
    <name evidence="2" type="ORF">SAMN04487942_1577</name>
</gene>
<protein>
    <submittedName>
        <fullName evidence="2">Uncharacterized protein</fullName>
    </submittedName>
</protein>
<name>A0A1H8L9W4_9FLAO</name>
<evidence type="ECO:0000313" key="2">
    <source>
        <dbReference type="EMBL" id="SEO01596.1"/>
    </source>
</evidence>
<proteinExistence type="predicted"/>
<keyword evidence="1" id="KW-0472">Membrane</keyword>
<sequence length="112" mass="12831">MDFEYFLKKKGKPHKKHALHNYYQNDDYRYETYSSGHGSFNAIAFINSLRNNKKLKIVFLVVLILAIVLVIGIITIFFSLISSMTDTIAQNGLSGVLDEAINFLNKLWNGKE</sequence>
<dbReference type="EMBL" id="FODN01000002">
    <property type="protein sequence ID" value="SEO01596.1"/>
    <property type="molecule type" value="Genomic_DNA"/>
</dbReference>
<evidence type="ECO:0000256" key="1">
    <source>
        <dbReference type="SAM" id="Phobius"/>
    </source>
</evidence>
<keyword evidence="1" id="KW-1133">Transmembrane helix</keyword>